<evidence type="ECO:0000256" key="2">
    <source>
        <dbReference type="SAM" id="Phobius"/>
    </source>
</evidence>
<organism evidence="4 5">
    <name type="scientific">Pontibacter aydingkolensis</name>
    <dbReference type="NCBI Taxonomy" id="1911536"/>
    <lineage>
        <taxon>Bacteria</taxon>
        <taxon>Pseudomonadati</taxon>
        <taxon>Bacteroidota</taxon>
        <taxon>Cytophagia</taxon>
        <taxon>Cytophagales</taxon>
        <taxon>Hymenobacteraceae</taxon>
        <taxon>Pontibacter</taxon>
    </lineage>
</organism>
<evidence type="ECO:0000313" key="4">
    <source>
        <dbReference type="EMBL" id="MBW7469308.1"/>
    </source>
</evidence>
<dbReference type="RefSeq" id="WP_219879181.1">
    <property type="nucleotide sequence ID" value="NZ_JAHYXK010000034.1"/>
</dbReference>
<name>A0ABS7CZM5_9BACT</name>
<evidence type="ECO:0000313" key="5">
    <source>
        <dbReference type="Proteomes" id="UP000813018"/>
    </source>
</evidence>
<reference evidence="4 5" key="1">
    <citation type="journal article" date="2016" name="Int. J. Syst. Evol. Microbiol.">
        <title>Pontibacter aydingkolensis sp. nov., isolated from soil of a salt lake.</title>
        <authorList>
            <person name="Osman G."/>
            <person name="Zhang T."/>
            <person name="Lou K."/>
            <person name="Gao Y."/>
            <person name="Chang W."/>
            <person name="Lin Q."/>
            <person name="Yang H.M."/>
            <person name="Huo X.D."/>
            <person name="Wang N."/>
        </authorList>
    </citation>
    <scope>NUCLEOTIDE SEQUENCE [LARGE SCALE GENOMIC DNA]</scope>
    <source>
        <strain evidence="4 5">KACC 19255</strain>
    </source>
</reference>
<dbReference type="InterPro" id="IPR036691">
    <property type="entry name" value="Endo/exonu/phosph_ase_sf"/>
</dbReference>
<protein>
    <submittedName>
        <fullName evidence="4">Endonuclease/exonuclease/phosphatase family protein</fullName>
    </submittedName>
</protein>
<feature type="transmembrane region" description="Helical" evidence="2">
    <location>
        <begin position="34"/>
        <end position="54"/>
    </location>
</feature>
<feature type="compositionally biased region" description="Basic and acidic residues" evidence="1">
    <location>
        <begin position="342"/>
        <end position="361"/>
    </location>
</feature>
<keyword evidence="5" id="KW-1185">Reference proteome</keyword>
<dbReference type="Pfam" id="PF03372">
    <property type="entry name" value="Exo_endo_phos"/>
    <property type="match status" value="1"/>
</dbReference>
<sequence>MSFIILACITGFLVLVTLLPFWKHDAWWVRGMDFPRLQLLVVGLLVLGASIIFLELNDKGSWLILGLVFGCIILHFSWILPYTKVFPSEVKTARNNGEDNLIKIITANVLMTNHNAHKLLDNVSKYNPDVLVTLESDKWWEEKLSVLEEEYKYTMKCPLDNKYGMHVYSKLPLKDTSIQFLVESDIPSMHAIVILRSGIKARVHFLHPAPPSPTENESSSERDAELMVVGKSVADEEGPIIVTGDLNDVAWSATTRLFRKVSGLLDPRIGRGMYNTFHADYWFARWPLDHIFHSEHFTVNHIERLPHIGSDHYPMYVELMYDKADGADQEGLEADEDDLEWAEEKMDEHTVEESDVHEPGK</sequence>
<comment type="caution">
    <text evidence="4">The sequence shown here is derived from an EMBL/GenBank/DDBJ whole genome shotgun (WGS) entry which is preliminary data.</text>
</comment>
<evidence type="ECO:0000259" key="3">
    <source>
        <dbReference type="Pfam" id="PF03372"/>
    </source>
</evidence>
<keyword evidence="4" id="KW-0378">Hydrolase</keyword>
<dbReference type="InterPro" id="IPR005135">
    <property type="entry name" value="Endo/exonuclease/phosphatase"/>
</dbReference>
<dbReference type="Proteomes" id="UP000813018">
    <property type="component" value="Unassembled WGS sequence"/>
</dbReference>
<accession>A0ABS7CZM5</accession>
<dbReference type="EMBL" id="JAHYXK010000034">
    <property type="protein sequence ID" value="MBW7469308.1"/>
    <property type="molecule type" value="Genomic_DNA"/>
</dbReference>
<keyword evidence="4" id="KW-0255">Endonuclease</keyword>
<feature type="region of interest" description="Disordered" evidence="1">
    <location>
        <begin position="327"/>
        <end position="361"/>
    </location>
</feature>
<evidence type="ECO:0000256" key="1">
    <source>
        <dbReference type="SAM" id="MobiDB-lite"/>
    </source>
</evidence>
<keyword evidence="2" id="KW-0472">Membrane</keyword>
<feature type="compositionally biased region" description="Acidic residues" evidence="1">
    <location>
        <begin position="327"/>
        <end position="341"/>
    </location>
</feature>
<keyword evidence="2" id="KW-1133">Transmembrane helix</keyword>
<dbReference type="SUPFAM" id="SSF56219">
    <property type="entry name" value="DNase I-like"/>
    <property type="match status" value="1"/>
</dbReference>
<feature type="transmembrane region" description="Helical" evidence="2">
    <location>
        <begin position="61"/>
        <end position="80"/>
    </location>
</feature>
<keyword evidence="4" id="KW-0540">Nuclease</keyword>
<dbReference type="Gene3D" id="3.60.10.10">
    <property type="entry name" value="Endonuclease/exonuclease/phosphatase"/>
    <property type="match status" value="1"/>
</dbReference>
<proteinExistence type="predicted"/>
<gene>
    <name evidence="4" type="ORF">K0O23_19720</name>
</gene>
<keyword evidence="2" id="KW-0812">Transmembrane</keyword>
<dbReference type="GO" id="GO:0004519">
    <property type="term" value="F:endonuclease activity"/>
    <property type="evidence" value="ECO:0007669"/>
    <property type="project" value="UniProtKB-KW"/>
</dbReference>
<feature type="domain" description="Endonuclease/exonuclease/phosphatase" evidence="3">
    <location>
        <begin position="105"/>
        <end position="312"/>
    </location>
</feature>